<dbReference type="STRING" id="721133.SAMN05216176_108207"/>
<name>K2NTU6_9HYPH</name>
<dbReference type="Gene3D" id="3.90.190.10">
    <property type="entry name" value="Protein tyrosine phosphatase superfamily"/>
    <property type="match status" value="1"/>
</dbReference>
<feature type="domain" description="Beta-lactamase hydrolase-like protein phosphatase-like" evidence="1">
    <location>
        <begin position="5"/>
        <end position="104"/>
    </location>
</feature>
<gene>
    <name evidence="2" type="ORF">NA8A_17163</name>
</gene>
<evidence type="ECO:0000259" key="1">
    <source>
        <dbReference type="Pfam" id="PF04273"/>
    </source>
</evidence>
<evidence type="ECO:0000313" key="2">
    <source>
        <dbReference type="EMBL" id="EKF41244.1"/>
    </source>
</evidence>
<comment type="caution">
    <text evidence="2">The sequence shown here is derived from an EMBL/GenBank/DDBJ whole genome shotgun (WGS) entry which is preliminary data.</text>
</comment>
<reference evidence="2 3" key="1">
    <citation type="journal article" date="2012" name="J. Bacteriol.">
        <title>Genome Sequence of Nitratireductor indicus Type Strain C115.</title>
        <authorList>
            <person name="Lai Q."/>
            <person name="Li G."/>
            <person name="Yu Z."/>
            <person name="Shao Z."/>
        </authorList>
    </citation>
    <scope>NUCLEOTIDE SEQUENCE [LARGE SCALE GENOMIC DNA]</scope>
    <source>
        <strain evidence="2 3">C115</strain>
    </source>
</reference>
<dbReference type="EMBL" id="AMSI01000012">
    <property type="protein sequence ID" value="EKF41244.1"/>
    <property type="molecule type" value="Genomic_DNA"/>
</dbReference>
<dbReference type="eggNOG" id="COG3453">
    <property type="taxonomic scope" value="Bacteria"/>
</dbReference>
<dbReference type="OrthoDB" id="9805710at2"/>
<sequence length="112" mass="11891">MNINRIADDFAVSPQISPEDVAAVKAAGYKSIICNRPDGEDMGQPEAEIIARAAEAAGLPFRHIPVVSGNITMNDLTDMAAALKELPGPVFAYCRSGGRCTNLYGAIRDRGL</sequence>
<dbReference type="GO" id="GO:0016787">
    <property type="term" value="F:hydrolase activity"/>
    <property type="evidence" value="ECO:0007669"/>
    <property type="project" value="InterPro"/>
</dbReference>
<proteinExistence type="predicted"/>
<dbReference type="NCBIfam" id="TIGR01244">
    <property type="entry name" value="TIGR01244 family sulfur transferase"/>
    <property type="match status" value="1"/>
</dbReference>
<protein>
    <recommendedName>
        <fullName evidence="1">Beta-lactamase hydrolase-like protein phosphatase-like domain-containing protein</fullName>
    </recommendedName>
</protein>
<dbReference type="RefSeq" id="WP_009451634.1">
    <property type="nucleotide sequence ID" value="NZ_AMSI01000012.1"/>
</dbReference>
<organism evidence="2 3">
    <name type="scientific">Nitratireductor indicus C115</name>
    <dbReference type="NCBI Taxonomy" id="1231190"/>
    <lineage>
        <taxon>Bacteria</taxon>
        <taxon>Pseudomonadati</taxon>
        <taxon>Pseudomonadota</taxon>
        <taxon>Alphaproteobacteria</taxon>
        <taxon>Hyphomicrobiales</taxon>
        <taxon>Phyllobacteriaceae</taxon>
        <taxon>Nitratireductor</taxon>
    </lineage>
</organism>
<evidence type="ECO:0000313" key="3">
    <source>
        <dbReference type="Proteomes" id="UP000007374"/>
    </source>
</evidence>
<keyword evidence="3" id="KW-1185">Reference proteome</keyword>
<dbReference type="InterPro" id="IPR029021">
    <property type="entry name" value="Prot-tyrosine_phosphatase-like"/>
</dbReference>
<dbReference type="Pfam" id="PF04273">
    <property type="entry name" value="BLH_phosphatase"/>
    <property type="match status" value="1"/>
</dbReference>
<dbReference type="AlphaFoldDB" id="K2NTU6"/>
<dbReference type="InterPro" id="IPR005939">
    <property type="entry name" value="BLH_phosphatase-like"/>
</dbReference>
<dbReference type="PATRIC" id="fig|1231190.3.peg.3549"/>
<dbReference type="Proteomes" id="UP000007374">
    <property type="component" value="Unassembled WGS sequence"/>
</dbReference>
<accession>K2NTU6</accession>
<dbReference type="SUPFAM" id="SSF52799">
    <property type="entry name" value="(Phosphotyrosine protein) phosphatases II"/>
    <property type="match status" value="1"/>
</dbReference>